<keyword evidence="2" id="KW-1185">Reference proteome</keyword>
<dbReference type="OrthoDB" id="9827687at2"/>
<reference evidence="1 2" key="1">
    <citation type="journal article" date="2012" name="J. Bacteriol.">
        <title>Complete genome sequence of Mycoplasma haemocanis strain Illinois.</title>
        <authorList>
            <person name="do Nascimento N.C."/>
            <person name="Guimaraes A.M."/>
            <person name="Santos A.P."/>
            <person name="Sanmiguel P.J."/>
            <person name="Messick J.B."/>
        </authorList>
    </citation>
    <scope>NUCLEOTIDE SEQUENCE [LARGE SCALE GENOMIC DNA]</scope>
    <source>
        <strain evidence="1 2">Illinois</strain>
    </source>
</reference>
<evidence type="ECO:0000313" key="2">
    <source>
        <dbReference type="Proteomes" id="UP000009135"/>
    </source>
</evidence>
<proteinExistence type="predicted"/>
<dbReference type="STRING" id="1111676.MHC_01400"/>
<dbReference type="AlphaFoldDB" id="H6N674"/>
<evidence type="ECO:0000313" key="1">
    <source>
        <dbReference type="EMBL" id="AEW45146.1"/>
    </source>
</evidence>
<dbReference type="HOGENOM" id="CLU_096783_0_0_14"/>
<dbReference type="KEGG" id="mhe:MHC_01400"/>
<sequence>MSKYLVLSLGGIGVGAAGVGGLLTFRPWETKETFSNKYQYALLDTSKDNDSWNSKYTALKQATPKHPTLSKAVLASKKSPSPNDAEAKKIMREGCKSIYDSPYEGSEYLDDFKKYCSKTNQDASANSTWNTDNTNTSNKWDTTLTSLKDHNFSEKGKLTAALSQLKENIKGKSTFEQTHRESLKNWCDGVKIEPFMGSDSKEFKNQELYCKGS</sequence>
<accession>H6N674</accession>
<organism evidence="1 2">
    <name type="scientific">Mycoplasma haemocanis (strain Illinois)</name>
    <dbReference type="NCBI Taxonomy" id="1111676"/>
    <lineage>
        <taxon>Bacteria</taxon>
        <taxon>Bacillati</taxon>
        <taxon>Mycoplasmatota</taxon>
        <taxon>Mollicutes</taxon>
        <taxon>Mycoplasmataceae</taxon>
        <taxon>Mycoplasma</taxon>
    </lineage>
</organism>
<protein>
    <submittedName>
        <fullName evidence="1">Uncharacterized protein</fullName>
    </submittedName>
</protein>
<name>H6N674_MYCHN</name>
<gene>
    <name evidence="1" type="ordered locus">MHC_01400</name>
</gene>
<dbReference type="EMBL" id="CP003199">
    <property type="protein sequence ID" value="AEW45146.1"/>
    <property type="molecule type" value="Genomic_DNA"/>
</dbReference>
<dbReference type="Proteomes" id="UP000009135">
    <property type="component" value="Chromosome"/>
</dbReference>